<evidence type="ECO:0000313" key="2">
    <source>
        <dbReference type="EMBL" id="JAC77222.1"/>
    </source>
</evidence>
<keyword evidence="1" id="KW-0732">Signal</keyword>
<reference evidence="2" key="1">
    <citation type="submission" date="2014-05" db="EMBL/GenBank/DDBJ databases">
        <title>The transcriptome of the halophilic microalga Tetraselmis sp. GSL018 isolated from the Great Salt Lake, Utah.</title>
        <authorList>
            <person name="Jinkerson R.E."/>
            <person name="D'Adamo S."/>
            <person name="Posewitz M.C."/>
        </authorList>
    </citation>
    <scope>NUCLEOTIDE SEQUENCE</scope>
    <source>
        <strain evidence="2">GSL018</strain>
    </source>
</reference>
<accession>A0A061RWH3</accession>
<sequence>MAEVPKLIFLIFTICNVSGAQPTSGENVGFEIAKSGDQVQASGQTELNHVREPLFTIHLNFGADREPVPFPVYPGEDVREKVSSFSAQYNLSADDRDKLLQAALQHTQRAGALPLKKLRLPLEGGGDVYLDVYEGDTRASLEEKLLGAGAPAAETAGLVRKALRVLREDAVIPWFITNVQVRGEDIEIPVFKGDDTDAVARRFVEMHGLGDEETAFLRKHLGREASKHRMVPLMRIPISVPGDQGDMHFELFHGDQVRDRVEAFSRENGLGSSASASLLEHATRFAAQAGLVPFARVTPSFQDAQGKQLPELQVWAGSNISEAVRDYVDDHMLTPEQERDVAEAVTSQGKGAGVLPLLSIGLQIESSVEDGAAAVPATFQLFEGDELSRAVDVFSERLNLTAEGHEALLARVTLAAQAERLIPVLKVSTEFPRGDGEPATVAVAIFNGDDPATTAAAAASAAGVTEAEASRFASLVLKRARQERLLPAFRLRPPSERGEPVFEAYVGDNVTELAESFCDTHRLGPKERQLLLDSALLQAKEAGMEPVLTVPVRIQMPGSGALLDRELELYKDEDLRSKIREFGLAFELGDESLRKLEGHVIERALSEGLLPVMSVPFDVPAEGAGQLAGEVDVFRGDSAETAARRLFSRLGWDPAGGRLEAVTRVVEDAGKSRGVFPVLERNISVSGLTEPVPAVLFKGTNITSLADELAQRHGLTGPARAELEDSIRSLAVRERAVPMLVIPVSLGEDRTEQLSLFLGDNLTHAVREWGQQRGLTEDELAQLQSSAMRRAQASRLIPVLSLMVRVGGGPNGEARLSMYQGDNVTATVRAFMERHGIDPSREQELVGMMHGAAVDNRVLPEHELPIRLETPSGALDSVFALFRGDDPREQAERFLERHSVSKAALPDLLSFLQQRLPGAIRS</sequence>
<dbReference type="EMBL" id="GBEZ01008312">
    <property type="protein sequence ID" value="JAC77222.1"/>
    <property type="molecule type" value="Transcribed_RNA"/>
</dbReference>
<evidence type="ECO:0000256" key="1">
    <source>
        <dbReference type="SAM" id="SignalP"/>
    </source>
</evidence>
<proteinExistence type="predicted"/>
<feature type="chain" id="PRO_5030002207" evidence="1">
    <location>
        <begin position="21"/>
        <end position="922"/>
    </location>
</feature>
<dbReference type="AlphaFoldDB" id="A0A061RWH3"/>
<name>A0A061RWH3_9CHLO</name>
<feature type="signal peptide" evidence="1">
    <location>
        <begin position="1"/>
        <end position="20"/>
    </location>
</feature>
<protein>
    <submittedName>
        <fullName evidence="2">Uncharacterized protein</fullName>
    </submittedName>
</protein>
<gene>
    <name evidence="2" type="ORF">TSPGSL018_18248</name>
</gene>
<organism evidence="2">
    <name type="scientific">Tetraselmis sp. GSL018</name>
    <dbReference type="NCBI Taxonomy" id="582737"/>
    <lineage>
        <taxon>Eukaryota</taxon>
        <taxon>Viridiplantae</taxon>
        <taxon>Chlorophyta</taxon>
        <taxon>core chlorophytes</taxon>
        <taxon>Chlorodendrophyceae</taxon>
        <taxon>Chlorodendrales</taxon>
        <taxon>Chlorodendraceae</taxon>
        <taxon>Tetraselmis</taxon>
    </lineage>
</organism>